<comment type="caution">
    <text evidence="1">The sequence shown here is derived from an EMBL/GenBank/DDBJ whole genome shotgun (WGS) entry which is preliminary data.</text>
</comment>
<sequence>MSSLITCSGLFMQPNPSYELDHFNLDHLIQTFIALQHHKPMGQPSKGKLKLSRSSYLSKANLFQRQLNPIQILSFSLSYPIPFSKPSDFISPLSRPGFGILSHLKNRRMTQHICHHHIKCYMPIKHQQPHLHTQGEERMAS</sequence>
<organism evidence="1 2">
    <name type="scientific">Austropuccinia psidii MF-1</name>
    <dbReference type="NCBI Taxonomy" id="1389203"/>
    <lineage>
        <taxon>Eukaryota</taxon>
        <taxon>Fungi</taxon>
        <taxon>Dikarya</taxon>
        <taxon>Basidiomycota</taxon>
        <taxon>Pucciniomycotina</taxon>
        <taxon>Pucciniomycetes</taxon>
        <taxon>Pucciniales</taxon>
        <taxon>Sphaerophragmiaceae</taxon>
        <taxon>Austropuccinia</taxon>
    </lineage>
</organism>
<proteinExistence type="predicted"/>
<dbReference type="Proteomes" id="UP000765509">
    <property type="component" value="Unassembled WGS sequence"/>
</dbReference>
<protein>
    <submittedName>
        <fullName evidence="1">Uncharacterized protein</fullName>
    </submittedName>
</protein>
<evidence type="ECO:0000313" key="2">
    <source>
        <dbReference type="Proteomes" id="UP000765509"/>
    </source>
</evidence>
<evidence type="ECO:0000313" key="1">
    <source>
        <dbReference type="EMBL" id="MBW0553154.1"/>
    </source>
</evidence>
<dbReference type="EMBL" id="AVOT02059484">
    <property type="protein sequence ID" value="MBW0553154.1"/>
    <property type="molecule type" value="Genomic_DNA"/>
</dbReference>
<gene>
    <name evidence="1" type="ORF">O181_092869</name>
</gene>
<accession>A0A9Q3J046</accession>
<keyword evidence="2" id="KW-1185">Reference proteome</keyword>
<name>A0A9Q3J046_9BASI</name>
<reference evidence="1" key="1">
    <citation type="submission" date="2021-03" db="EMBL/GenBank/DDBJ databases">
        <title>Draft genome sequence of rust myrtle Austropuccinia psidii MF-1, a brazilian biotype.</title>
        <authorList>
            <person name="Quecine M.C."/>
            <person name="Pachon D.M.R."/>
            <person name="Bonatelli M.L."/>
            <person name="Correr F.H."/>
            <person name="Franceschini L.M."/>
            <person name="Leite T.F."/>
            <person name="Margarido G.R.A."/>
            <person name="Almeida C.A."/>
            <person name="Ferrarezi J.A."/>
            <person name="Labate C.A."/>
        </authorList>
    </citation>
    <scope>NUCLEOTIDE SEQUENCE</scope>
    <source>
        <strain evidence="1">MF-1</strain>
    </source>
</reference>
<dbReference type="AlphaFoldDB" id="A0A9Q3J046"/>